<sequence>MEAPAVERRAAGTPALAELALVAPALVAALAEPQGMARPIQVAVPTTAEPGRMALRVTAEAMADTAEAMADMAEAMADMAVAMAVTATVMATATETAITAMAMIQTATIPPIQAAPITVMGPITMAHPATAEAMADTVAVMAAAVMGKVKAETAARVADTRSNEALALLPT</sequence>
<comment type="caution">
    <text evidence="1">The sequence shown here is derived from an EMBL/GenBank/DDBJ whole genome shotgun (WGS) entry which is preliminary data.</text>
</comment>
<dbReference type="EMBL" id="BJYU01000075">
    <property type="protein sequence ID" value="GEO16789.1"/>
    <property type="molecule type" value="Genomic_DNA"/>
</dbReference>
<dbReference type="AlphaFoldDB" id="A0A512BXW0"/>
<reference evidence="1 2" key="1">
    <citation type="submission" date="2019-07" db="EMBL/GenBank/DDBJ databases">
        <title>Whole genome shotgun sequence of Microvirga aerophila NBRC 106136.</title>
        <authorList>
            <person name="Hosoyama A."/>
            <person name="Uohara A."/>
            <person name="Ohji S."/>
            <person name="Ichikawa N."/>
        </authorList>
    </citation>
    <scope>NUCLEOTIDE SEQUENCE [LARGE SCALE GENOMIC DNA]</scope>
    <source>
        <strain evidence="1 2">NBRC 106136</strain>
    </source>
</reference>
<protein>
    <submittedName>
        <fullName evidence="1">Uncharacterized protein</fullName>
    </submittedName>
</protein>
<evidence type="ECO:0000313" key="1">
    <source>
        <dbReference type="EMBL" id="GEO16789.1"/>
    </source>
</evidence>
<dbReference type="Proteomes" id="UP000321085">
    <property type="component" value="Unassembled WGS sequence"/>
</dbReference>
<organism evidence="1 2">
    <name type="scientific">Microvirga aerophila</name>
    <dbReference type="NCBI Taxonomy" id="670291"/>
    <lineage>
        <taxon>Bacteria</taxon>
        <taxon>Pseudomonadati</taxon>
        <taxon>Pseudomonadota</taxon>
        <taxon>Alphaproteobacteria</taxon>
        <taxon>Hyphomicrobiales</taxon>
        <taxon>Methylobacteriaceae</taxon>
        <taxon>Microvirga</taxon>
    </lineage>
</organism>
<evidence type="ECO:0000313" key="2">
    <source>
        <dbReference type="Proteomes" id="UP000321085"/>
    </source>
</evidence>
<name>A0A512BXW0_9HYPH</name>
<gene>
    <name evidence="1" type="ORF">MAE02_44850</name>
</gene>
<keyword evidence="2" id="KW-1185">Reference proteome</keyword>
<accession>A0A512BXW0</accession>
<proteinExistence type="predicted"/>